<protein>
    <recommendedName>
        <fullName evidence="7">NACHT domain-containing protein</fullName>
    </recommendedName>
</protein>
<keyword evidence="6" id="KW-0067">ATP-binding</keyword>
<dbReference type="InterPro" id="IPR007111">
    <property type="entry name" value="NACHT_NTPase"/>
</dbReference>
<dbReference type="InterPro" id="IPR048900">
    <property type="entry name" value="NLRX1_C"/>
</dbReference>
<keyword evidence="5" id="KW-0547">Nucleotide-binding</keyword>
<evidence type="ECO:0000256" key="6">
    <source>
        <dbReference type="ARBA" id="ARBA00022840"/>
    </source>
</evidence>
<dbReference type="PANTHER" id="PTHR45690:SF19">
    <property type="entry name" value="NACHT, LRR AND PYD DOMAINS-CONTAINING PROTEIN 3"/>
    <property type="match status" value="1"/>
</dbReference>
<evidence type="ECO:0000259" key="7">
    <source>
        <dbReference type="PROSITE" id="PS50837"/>
    </source>
</evidence>
<sequence length="875" mass="98753">MHVDPLIVERHPAEHKPGPFNVKHDKSASVTVEELFQSGLDTRDQGVNVLLYGAVGTGKSTVVRKLVLDWCSGSMLSNFHLMVPFSCEDLSKMSKPLSLRDLVGRKYIHLRKTPMLSGELDQARNVLFIFNGLEKMKLDFRMASTELCSDPNEALPPGAIVVNLLRKYLLPEVSILVTTRLSALERVPQKYVTRYAQICGFNDPARQRAYFTSRLLQQTGKEPRKDELIELLYLNLRQESQLAAACYLPSYCWLTCAMLHFLHYTDEKAPIRTLTGIYTSFLRLNFGGEVLETGGGVSSEDEQKSLMLYVVQTVGKLAFDGVTKKRASFSEDDLEKLIGGATKTDEELQKLAMFRTDVLDFFLVPCVESKRSYDSAETDEKHYVFAVPAMQEYLAALYVVLGENKTALEKLTKQVSTTLGQAEDVTTLFSILSKFIPFKIFAVFNLLKLFPSLLERISRHSKGHIARTMATEMFRSEDCFNEDVLDQVEQSLLGVHGPHPEEHLDERSFELYPIFMGGLLHYGNRRLLEQLGCSIKSETVSQITRSLKKQLVRASRKKLPPEETMDLLTLLYEFQNPRVTVEVLQSIRVIDLSTVRMTPLKCFVLSSVLSCCPQGFLLDNLNLSSCHLTQDLLHLLWPAFRHARSLTLPFNRLGPESCILLRDLLLEPNCTIKSLQLCDNNLLDAGVRTLLDSLPKNQSLQHLSLMHTGLGDAVALELSERLASHTGLLELNVAYNNIGDSTAVALVNACREHPTIHTVHLYLNQLTDVGKQSLYELQQGGSGRHVRVLASVMEGSDISEDWRPILSIIGKNSISWERERVREQLQVFLRDLEWGRQQQQSFWKKRHFHRVESGVKQTLLMLDKASAVGSGPSNN</sequence>
<dbReference type="Gene3D" id="3.40.50.300">
    <property type="entry name" value="P-loop containing nucleotide triphosphate hydrolases"/>
    <property type="match status" value="1"/>
</dbReference>
<reference evidence="8 9" key="1">
    <citation type="submission" date="2024-09" db="EMBL/GenBank/DDBJ databases">
        <title>A chromosome-level genome assembly of Gray's grenadier anchovy, Coilia grayii.</title>
        <authorList>
            <person name="Fu Z."/>
        </authorList>
    </citation>
    <scope>NUCLEOTIDE SEQUENCE [LARGE SCALE GENOMIC DNA]</scope>
    <source>
        <strain evidence="8">G4</strain>
        <tissue evidence="8">Muscle</tissue>
    </source>
</reference>
<dbReference type="Pfam" id="PF21402">
    <property type="entry name" value="NLRX1_C"/>
    <property type="match status" value="1"/>
</dbReference>
<evidence type="ECO:0000256" key="1">
    <source>
        <dbReference type="ARBA" id="ARBA00004496"/>
    </source>
</evidence>
<keyword evidence="4" id="KW-0677">Repeat</keyword>
<dbReference type="SUPFAM" id="SSF52540">
    <property type="entry name" value="P-loop containing nucleoside triphosphate hydrolases"/>
    <property type="match status" value="1"/>
</dbReference>
<evidence type="ECO:0000256" key="3">
    <source>
        <dbReference type="ARBA" id="ARBA00022490"/>
    </source>
</evidence>
<proteinExistence type="inferred from homology"/>
<dbReference type="InterPro" id="IPR027417">
    <property type="entry name" value="P-loop_NTPase"/>
</dbReference>
<gene>
    <name evidence="8" type="ORF">ACEWY4_019150</name>
</gene>
<dbReference type="EMBL" id="JBHFQA010000016">
    <property type="protein sequence ID" value="KAL2085830.1"/>
    <property type="molecule type" value="Genomic_DNA"/>
</dbReference>
<dbReference type="InterPro" id="IPR032675">
    <property type="entry name" value="LRR_dom_sf"/>
</dbReference>
<evidence type="ECO:0000256" key="4">
    <source>
        <dbReference type="ARBA" id="ARBA00022737"/>
    </source>
</evidence>
<dbReference type="SUPFAM" id="SSF52047">
    <property type="entry name" value="RNI-like"/>
    <property type="match status" value="1"/>
</dbReference>
<comment type="similarity">
    <text evidence="2">Belongs to the NLRP family.</text>
</comment>
<keyword evidence="9" id="KW-1185">Reference proteome</keyword>
<evidence type="ECO:0000256" key="2">
    <source>
        <dbReference type="ARBA" id="ARBA00008665"/>
    </source>
</evidence>
<dbReference type="PANTHER" id="PTHR45690">
    <property type="entry name" value="NACHT, LRR AND PYD DOMAINS-CONTAINING PROTEIN 12"/>
    <property type="match status" value="1"/>
</dbReference>
<dbReference type="SMART" id="SM00368">
    <property type="entry name" value="LRR_RI"/>
    <property type="match status" value="4"/>
</dbReference>
<evidence type="ECO:0000313" key="9">
    <source>
        <dbReference type="Proteomes" id="UP001591681"/>
    </source>
</evidence>
<dbReference type="Proteomes" id="UP001591681">
    <property type="component" value="Unassembled WGS sequence"/>
</dbReference>
<name>A0ABD1JHJ8_9TELE</name>
<organism evidence="8 9">
    <name type="scientific">Coilia grayii</name>
    <name type="common">Gray's grenadier anchovy</name>
    <dbReference type="NCBI Taxonomy" id="363190"/>
    <lineage>
        <taxon>Eukaryota</taxon>
        <taxon>Metazoa</taxon>
        <taxon>Chordata</taxon>
        <taxon>Craniata</taxon>
        <taxon>Vertebrata</taxon>
        <taxon>Euteleostomi</taxon>
        <taxon>Actinopterygii</taxon>
        <taxon>Neopterygii</taxon>
        <taxon>Teleostei</taxon>
        <taxon>Clupei</taxon>
        <taxon>Clupeiformes</taxon>
        <taxon>Clupeoidei</taxon>
        <taxon>Engraulidae</taxon>
        <taxon>Coilinae</taxon>
        <taxon>Coilia</taxon>
    </lineage>
</organism>
<dbReference type="InterPro" id="IPR001611">
    <property type="entry name" value="Leu-rich_rpt"/>
</dbReference>
<dbReference type="AlphaFoldDB" id="A0ABD1JHJ8"/>
<accession>A0ABD1JHJ8</accession>
<dbReference type="Gene3D" id="3.80.10.10">
    <property type="entry name" value="Ribonuclease Inhibitor"/>
    <property type="match status" value="1"/>
</dbReference>
<dbReference type="PROSITE" id="PS50837">
    <property type="entry name" value="NACHT"/>
    <property type="match status" value="1"/>
</dbReference>
<evidence type="ECO:0000256" key="5">
    <source>
        <dbReference type="ARBA" id="ARBA00022741"/>
    </source>
</evidence>
<dbReference type="InterPro" id="IPR050637">
    <property type="entry name" value="NLRP_innate_immun_reg"/>
</dbReference>
<dbReference type="GO" id="GO:0005829">
    <property type="term" value="C:cytosol"/>
    <property type="evidence" value="ECO:0007669"/>
    <property type="project" value="UniProtKB-SubCell"/>
</dbReference>
<evidence type="ECO:0000313" key="8">
    <source>
        <dbReference type="EMBL" id="KAL2085830.1"/>
    </source>
</evidence>
<comment type="subcellular location">
    <subcellularLocation>
        <location evidence="1">Cytoplasm</location>
    </subcellularLocation>
</comment>
<dbReference type="Pfam" id="PF13516">
    <property type="entry name" value="LRR_6"/>
    <property type="match status" value="2"/>
</dbReference>
<dbReference type="Pfam" id="PF05729">
    <property type="entry name" value="NACHT"/>
    <property type="match status" value="1"/>
</dbReference>
<dbReference type="GO" id="GO:0005524">
    <property type="term" value="F:ATP binding"/>
    <property type="evidence" value="ECO:0007669"/>
    <property type="project" value="UniProtKB-KW"/>
</dbReference>
<comment type="caution">
    <text evidence="8">The sequence shown here is derived from an EMBL/GenBank/DDBJ whole genome shotgun (WGS) entry which is preliminary data.</text>
</comment>
<feature type="domain" description="NACHT" evidence="7">
    <location>
        <begin position="47"/>
        <end position="180"/>
    </location>
</feature>
<keyword evidence="3" id="KW-0963">Cytoplasm</keyword>